<proteinExistence type="predicted"/>
<dbReference type="EMBL" id="KV417588">
    <property type="protein sequence ID" value="KZP16931.1"/>
    <property type="molecule type" value="Genomic_DNA"/>
</dbReference>
<gene>
    <name evidence="1" type="ORF">FIBSPDRAFT_865478</name>
</gene>
<name>A0A166FLD0_9AGAM</name>
<organism evidence="1 2">
    <name type="scientific">Athelia psychrophila</name>
    <dbReference type="NCBI Taxonomy" id="1759441"/>
    <lineage>
        <taxon>Eukaryota</taxon>
        <taxon>Fungi</taxon>
        <taxon>Dikarya</taxon>
        <taxon>Basidiomycota</taxon>
        <taxon>Agaricomycotina</taxon>
        <taxon>Agaricomycetes</taxon>
        <taxon>Agaricomycetidae</taxon>
        <taxon>Atheliales</taxon>
        <taxon>Atheliaceae</taxon>
        <taxon>Athelia</taxon>
    </lineage>
</organism>
<evidence type="ECO:0000313" key="2">
    <source>
        <dbReference type="Proteomes" id="UP000076532"/>
    </source>
</evidence>
<reference evidence="1 2" key="1">
    <citation type="journal article" date="2016" name="Mol. Biol. Evol.">
        <title>Comparative Genomics of Early-Diverging Mushroom-Forming Fungi Provides Insights into the Origins of Lignocellulose Decay Capabilities.</title>
        <authorList>
            <person name="Nagy L.G."/>
            <person name="Riley R."/>
            <person name="Tritt A."/>
            <person name="Adam C."/>
            <person name="Daum C."/>
            <person name="Floudas D."/>
            <person name="Sun H."/>
            <person name="Yadav J.S."/>
            <person name="Pangilinan J."/>
            <person name="Larsson K.H."/>
            <person name="Matsuura K."/>
            <person name="Barry K."/>
            <person name="Labutti K."/>
            <person name="Kuo R."/>
            <person name="Ohm R.A."/>
            <person name="Bhattacharya S.S."/>
            <person name="Shirouzu T."/>
            <person name="Yoshinaga Y."/>
            <person name="Martin F.M."/>
            <person name="Grigoriev I.V."/>
            <person name="Hibbett D.S."/>
        </authorList>
    </citation>
    <scope>NUCLEOTIDE SEQUENCE [LARGE SCALE GENOMIC DNA]</scope>
    <source>
        <strain evidence="1 2">CBS 109695</strain>
    </source>
</reference>
<keyword evidence="2" id="KW-1185">Reference proteome</keyword>
<accession>A0A166FLD0</accession>
<evidence type="ECO:0000313" key="1">
    <source>
        <dbReference type="EMBL" id="KZP16931.1"/>
    </source>
</evidence>
<sequence>MTRGSRSLRFLLLTVYPDVMSTKNVSSHSHCRIALDRGRLTSRRIRFLLSPSRLYIFKFHESDEIPQLNHSSSPEATVSEIDSIRREAITNCSP</sequence>
<dbReference type="Proteomes" id="UP000076532">
    <property type="component" value="Unassembled WGS sequence"/>
</dbReference>
<protein>
    <submittedName>
        <fullName evidence="1">Uncharacterized protein</fullName>
    </submittedName>
</protein>
<dbReference type="AlphaFoldDB" id="A0A166FLD0"/>